<dbReference type="EMBL" id="CYPU01000073">
    <property type="protein sequence ID" value="CUH50300.1"/>
    <property type="molecule type" value="Genomic_DNA"/>
</dbReference>
<feature type="transmembrane region" description="Helical" evidence="17">
    <location>
        <begin position="211"/>
        <end position="232"/>
    </location>
</feature>
<evidence type="ECO:0000256" key="2">
    <source>
        <dbReference type="ARBA" id="ARBA00004429"/>
    </source>
</evidence>
<protein>
    <recommendedName>
        <fullName evidence="5 16">NAD(P) transhydrogenase subunit beta</fullName>
        <ecNumber evidence="4 16">7.1.1.1</ecNumber>
    </recommendedName>
    <alternativeName>
        <fullName evidence="16">Nicotinamide nucleotide transhydrogenase subunit beta</fullName>
    </alternativeName>
</protein>
<dbReference type="GO" id="GO:0016491">
    <property type="term" value="F:oxidoreductase activity"/>
    <property type="evidence" value="ECO:0007669"/>
    <property type="project" value="UniProtKB-KW"/>
</dbReference>
<keyword evidence="10 16" id="KW-1278">Translocase</keyword>
<keyword evidence="11 17" id="KW-1133">Transmembrane helix</keyword>
<evidence type="ECO:0000256" key="10">
    <source>
        <dbReference type="ARBA" id="ARBA00022967"/>
    </source>
</evidence>
<keyword evidence="13 16" id="KW-0472">Membrane</keyword>
<dbReference type="PANTHER" id="PTHR44758:SF1">
    <property type="entry name" value="NAD(P) TRANSHYDROGENASE SUBUNIT BETA"/>
    <property type="match status" value="1"/>
</dbReference>
<keyword evidence="19" id="KW-0560">Oxidoreductase</keyword>
<keyword evidence="12 16" id="KW-0520">NAD</keyword>
<evidence type="ECO:0000256" key="9">
    <source>
        <dbReference type="ARBA" id="ARBA00022857"/>
    </source>
</evidence>
<evidence type="ECO:0000259" key="18">
    <source>
        <dbReference type="Pfam" id="PF02233"/>
    </source>
</evidence>
<dbReference type="AlphaFoldDB" id="A0A0N7LRA8"/>
<dbReference type="InterPro" id="IPR012136">
    <property type="entry name" value="NADH_DH_b"/>
</dbReference>
<feature type="transmembrane region" description="Helical" evidence="17">
    <location>
        <begin position="152"/>
        <end position="173"/>
    </location>
</feature>
<dbReference type="InterPro" id="IPR034300">
    <property type="entry name" value="PNTB-like"/>
</dbReference>
<evidence type="ECO:0000256" key="15">
    <source>
        <dbReference type="ARBA" id="ARBA00066047"/>
    </source>
</evidence>
<dbReference type="Pfam" id="PF02233">
    <property type="entry name" value="PNTB"/>
    <property type="match status" value="1"/>
</dbReference>
<feature type="transmembrane region" description="Helical" evidence="17">
    <location>
        <begin position="33"/>
        <end position="50"/>
    </location>
</feature>
<evidence type="ECO:0000256" key="16">
    <source>
        <dbReference type="PIRNR" id="PIRNR000204"/>
    </source>
</evidence>
<evidence type="ECO:0000256" key="5">
    <source>
        <dbReference type="ARBA" id="ARBA00014581"/>
    </source>
</evidence>
<evidence type="ECO:0000313" key="19">
    <source>
        <dbReference type="EMBL" id="CUH50300.1"/>
    </source>
</evidence>
<reference evidence="19 20" key="1">
    <citation type="submission" date="2015-09" db="EMBL/GenBank/DDBJ databases">
        <authorList>
            <consortium name="Swine Surveillance"/>
        </authorList>
    </citation>
    <scope>NUCLEOTIDE SEQUENCE [LARGE SCALE GENOMIC DNA]</scope>
    <source>
        <strain evidence="19 20">CECT 4292</strain>
    </source>
</reference>
<evidence type="ECO:0000256" key="11">
    <source>
        <dbReference type="ARBA" id="ARBA00022989"/>
    </source>
</evidence>
<dbReference type="Gene3D" id="3.40.50.1220">
    <property type="entry name" value="TPP-binding domain"/>
    <property type="match status" value="1"/>
</dbReference>
<gene>
    <name evidence="19" type="primary">pntB_2</name>
    <name evidence="19" type="ORF">RUA4292_04508</name>
</gene>
<organism evidence="19 20">
    <name type="scientific">Ruegeria atlantica</name>
    <dbReference type="NCBI Taxonomy" id="81569"/>
    <lineage>
        <taxon>Bacteria</taxon>
        <taxon>Pseudomonadati</taxon>
        <taxon>Pseudomonadota</taxon>
        <taxon>Alphaproteobacteria</taxon>
        <taxon>Rhodobacterales</taxon>
        <taxon>Roseobacteraceae</taxon>
        <taxon>Ruegeria</taxon>
    </lineage>
</organism>
<dbReference type="GO" id="GO:0008750">
    <property type="term" value="F:proton-translocating NAD(P)+ transhydrogenase activity"/>
    <property type="evidence" value="ECO:0007669"/>
    <property type="project" value="UniProtKB-EC"/>
</dbReference>
<feature type="domain" description="NADP transhydrogenase beta-like" evidence="18">
    <location>
        <begin position="7"/>
        <end position="480"/>
    </location>
</feature>
<accession>A0A0N7LRA8</accession>
<dbReference type="FunFam" id="3.40.50.1220:FF:000002">
    <property type="entry name" value="NAD(P) transhydrogenase subunit beta"/>
    <property type="match status" value="1"/>
</dbReference>
<evidence type="ECO:0000256" key="1">
    <source>
        <dbReference type="ARBA" id="ARBA00003943"/>
    </source>
</evidence>
<dbReference type="GO" id="GO:0050661">
    <property type="term" value="F:NADP binding"/>
    <property type="evidence" value="ECO:0007669"/>
    <property type="project" value="InterPro"/>
</dbReference>
<proteinExistence type="inferred from homology"/>
<evidence type="ECO:0000256" key="8">
    <source>
        <dbReference type="ARBA" id="ARBA00022692"/>
    </source>
</evidence>
<dbReference type="OrthoDB" id="9763786at2"/>
<comment type="subunit">
    <text evidence="15">Complex of an alpha and a beta chain; in Rhodospirillum, the alpha chain seems to be made of two subunits.</text>
</comment>
<feature type="transmembrane region" description="Helical" evidence="17">
    <location>
        <begin position="6"/>
        <end position="24"/>
    </location>
</feature>
<name>A0A0N7LRA8_9RHOB</name>
<comment type="function">
    <text evidence="1 16">The transhydrogenation between NADH and NADP is coupled to respiration and ATP hydrolysis and functions as a proton pump across the membrane.</text>
</comment>
<evidence type="ECO:0000256" key="3">
    <source>
        <dbReference type="ARBA" id="ARBA00007919"/>
    </source>
</evidence>
<dbReference type="InterPro" id="IPR029035">
    <property type="entry name" value="DHS-like_NAD/FAD-binding_dom"/>
</dbReference>
<evidence type="ECO:0000256" key="17">
    <source>
        <dbReference type="SAM" id="Phobius"/>
    </source>
</evidence>
<dbReference type="EC" id="7.1.1.1" evidence="4 16"/>
<evidence type="ECO:0000256" key="13">
    <source>
        <dbReference type="ARBA" id="ARBA00023136"/>
    </source>
</evidence>
<dbReference type="SUPFAM" id="SSF52467">
    <property type="entry name" value="DHS-like NAD/FAD-binding domain"/>
    <property type="match status" value="1"/>
</dbReference>
<comment type="similarity">
    <text evidence="3 16">Belongs to the PNT beta subunit family.</text>
</comment>
<comment type="subcellular location">
    <subcellularLocation>
        <location evidence="2">Cell inner membrane</location>
        <topology evidence="2">Multi-pass membrane protein</topology>
    </subcellularLocation>
</comment>
<sequence>MEFGFTTAAYVVAAVLFILSLGGLSNQESAKRAVWYGIVGMALAVFATLVGPGSGLWLLSLLLIAGGGLIGQYVAQRVQMTEMPQLVAAMHSLVGLAAVFVGYNAHFEVLNVAEVMAVSDASKEVLYTGLGGFAKLIAKKTPAELSILHVELFLGVFIGAITFTGSVVAYGKLAGKVTSAATKLPGGHALNAAAAGLSLICLIWYTASGGFFPLFLMTLAALFIGYHLIMGIGGADMPVVVSMLNSYSGWAAAAIGFSLGNDLLIVVGALVGSSGAILSYIMCKAMNRHFVSVILGGFGGPQGEQMAVEGEQIAIEADGVAAALNDADSVVIIPGYGMAVAQAQQSVSELVRKLRAKGKNVRFAIHPVAGRLPGHMNVLLAEAKVPYDIVLEMDEINDDFPETDVAIVIGSNDIVNPAAQEDPNSPIAGMPVLECWKAKQVFVSKRGQGTGYSGIENPLFFKENTRMFYGDAKASLDKLLPMID</sequence>
<dbReference type="RefSeq" id="WP_058279604.1">
    <property type="nucleotide sequence ID" value="NZ_CYPU01000073.1"/>
</dbReference>
<dbReference type="PANTHER" id="PTHR44758">
    <property type="entry name" value="NAD(P) TRANSHYDROGENASE SUBUNIT BETA"/>
    <property type="match status" value="1"/>
</dbReference>
<dbReference type="Proteomes" id="UP000050783">
    <property type="component" value="Unassembled WGS sequence"/>
</dbReference>
<evidence type="ECO:0000256" key="7">
    <source>
        <dbReference type="ARBA" id="ARBA00022519"/>
    </source>
</evidence>
<keyword evidence="9 16" id="KW-0521">NADP</keyword>
<dbReference type="STRING" id="81569.RUM4293_03285"/>
<feature type="transmembrane region" description="Helical" evidence="17">
    <location>
        <begin position="263"/>
        <end position="283"/>
    </location>
</feature>
<evidence type="ECO:0000256" key="4">
    <source>
        <dbReference type="ARBA" id="ARBA00012943"/>
    </source>
</evidence>
<evidence type="ECO:0000313" key="20">
    <source>
        <dbReference type="Proteomes" id="UP000050783"/>
    </source>
</evidence>
<feature type="transmembrane region" description="Helical" evidence="17">
    <location>
        <begin position="86"/>
        <end position="106"/>
    </location>
</feature>
<feature type="transmembrane region" description="Helical" evidence="17">
    <location>
        <begin position="56"/>
        <end position="74"/>
    </location>
</feature>
<dbReference type="GeneID" id="55495629"/>
<feature type="transmembrane region" description="Helical" evidence="17">
    <location>
        <begin position="185"/>
        <end position="205"/>
    </location>
</feature>
<dbReference type="GO" id="GO:0005886">
    <property type="term" value="C:plasma membrane"/>
    <property type="evidence" value="ECO:0007669"/>
    <property type="project" value="UniProtKB-SubCell"/>
</dbReference>
<evidence type="ECO:0000256" key="12">
    <source>
        <dbReference type="ARBA" id="ARBA00023027"/>
    </source>
</evidence>
<keyword evidence="7 16" id="KW-0997">Cell inner membrane</keyword>
<evidence type="ECO:0000256" key="14">
    <source>
        <dbReference type="ARBA" id="ARBA00048202"/>
    </source>
</evidence>
<dbReference type="PIRSF" id="PIRSF000204">
    <property type="entry name" value="PNTB"/>
    <property type="match status" value="1"/>
</dbReference>
<feature type="transmembrane region" description="Helical" evidence="17">
    <location>
        <begin position="239"/>
        <end position="257"/>
    </location>
</feature>
<keyword evidence="8 17" id="KW-0812">Transmembrane</keyword>
<keyword evidence="6 16" id="KW-1003">Cell membrane</keyword>
<comment type="catalytic activity">
    <reaction evidence="14 16">
        <text>NAD(+) + NADPH + H(+)(in) = NADH + NADP(+) + H(+)(out)</text>
        <dbReference type="Rhea" id="RHEA:47992"/>
        <dbReference type="ChEBI" id="CHEBI:15378"/>
        <dbReference type="ChEBI" id="CHEBI:57540"/>
        <dbReference type="ChEBI" id="CHEBI:57783"/>
        <dbReference type="ChEBI" id="CHEBI:57945"/>
        <dbReference type="ChEBI" id="CHEBI:58349"/>
        <dbReference type="EC" id="7.1.1.1"/>
    </reaction>
</comment>
<evidence type="ECO:0000256" key="6">
    <source>
        <dbReference type="ARBA" id="ARBA00022475"/>
    </source>
</evidence>